<evidence type="ECO:0000313" key="10">
    <source>
        <dbReference type="Proteomes" id="UP000321362"/>
    </source>
</evidence>
<dbReference type="PANTHER" id="PTHR36699:SF1">
    <property type="entry name" value="L,D-TRANSPEPTIDASE YAFK-RELATED"/>
    <property type="match status" value="1"/>
</dbReference>
<evidence type="ECO:0000256" key="4">
    <source>
        <dbReference type="ARBA" id="ARBA00022960"/>
    </source>
</evidence>
<evidence type="ECO:0000256" key="6">
    <source>
        <dbReference type="ARBA" id="ARBA00023316"/>
    </source>
</evidence>
<comment type="pathway">
    <text evidence="1 7">Cell wall biogenesis; peptidoglycan biosynthesis.</text>
</comment>
<dbReference type="GO" id="GO:0008360">
    <property type="term" value="P:regulation of cell shape"/>
    <property type="evidence" value="ECO:0007669"/>
    <property type="project" value="UniProtKB-UniRule"/>
</dbReference>
<dbReference type="SUPFAM" id="SSF141523">
    <property type="entry name" value="L,D-transpeptidase catalytic domain-like"/>
    <property type="match status" value="1"/>
</dbReference>
<evidence type="ECO:0000256" key="5">
    <source>
        <dbReference type="ARBA" id="ARBA00022984"/>
    </source>
</evidence>
<dbReference type="PANTHER" id="PTHR36699">
    <property type="entry name" value="LD-TRANSPEPTIDASE"/>
    <property type="match status" value="1"/>
</dbReference>
<dbReference type="InterPro" id="IPR038063">
    <property type="entry name" value="Transpep_catalytic_dom"/>
</dbReference>
<protein>
    <submittedName>
        <fullName evidence="9">Murein L,D-transpeptidase</fullName>
    </submittedName>
</protein>
<keyword evidence="10" id="KW-1185">Reference proteome</keyword>
<dbReference type="GO" id="GO:0071555">
    <property type="term" value="P:cell wall organization"/>
    <property type="evidence" value="ECO:0007669"/>
    <property type="project" value="UniProtKB-UniRule"/>
</dbReference>
<reference evidence="9 10" key="1">
    <citation type="journal article" date="2013" name="J. Microbiol.">
        <title>Mucilaginibacter ginsenosidivorax sp. nov., with ginsenoside converting activity isolated from sediment.</title>
        <authorList>
            <person name="Kim J.K."/>
            <person name="Choi T.E."/>
            <person name="Liu Q.M."/>
            <person name="Park H.Y."/>
            <person name="Yi T.H."/>
            <person name="Yoon M.H."/>
            <person name="Kim S.C."/>
            <person name="Im W.T."/>
        </authorList>
    </citation>
    <scope>NUCLEOTIDE SEQUENCE [LARGE SCALE GENOMIC DNA]</scope>
    <source>
        <strain evidence="9 10">KHI28</strain>
    </source>
</reference>
<sequence>MSRLFLTLLFSYLIIVNPRPNLPDSKRAGDVRATVWPRLQRELNDKGFKEGAPIYIRIFKDQDALEVWKKAGNKYKLFKTYEICYYSGSLGTKTKKGDNKSPEGFYTISPKQLNPVSNYYLAINVGYPNKVEQLKGYTGDAIMVHGHCASIGCYAMTDARIEEIYTLVYKAFEAGQQKINLDIFPFRMDKAHMDFYSHQPYMAFWKTLKPGYEKFEKTHMPVTYYIKGNDYAF</sequence>
<dbReference type="EMBL" id="CP042437">
    <property type="protein sequence ID" value="QEC78258.1"/>
    <property type="molecule type" value="Genomic_DNA"/>
</dbReference>
<keyword evidence="3" id="KW-0808">Transferase</keyword>
<dbReference type="OrthoDB" id="9809748at2"/>
<keyword evidence="6 7" id="KW-0961">Cell wall biogenesis/degradation</keyword>
<evidence type="ECO:0000256" key="3">
    <source>
        <dbReference type="ARBA" id="ARBA00022679"/>
    </source>
</evidence>
<gene>
    <name evidence="9" type="ORF">FSB76_20790</name>
</gene>
<dbReference type="KEGG" id="mgk:FSB76_20790"/>
<dbReference type="GO" id="GO:0009252">
    <property type="term" value="P:peptidoglycan biosynthetic process"/>
    <property type="evidence" value="ECO:0007669"/>
    <property type="project" value="UniProtKB-UniPathway"/>
</dbReference>
<dbReference type="GO" id="GO:0016740">
    <property type="term" value="F:transferase activity"/>
    <property type="evidence" value="ECO:0007669"/>
    <property type="project" value="UniProtKB-KW"/>
</dbReference>
<dbReference type="UniPathway" id="UPA00219"/>
<comment type="similarity">
    <text evidence="2">Belongs to the YkuD family.</text>
</comment>
<evidence type="ECO:0000256" key="2">
    <source>
        <dbReference type="ARBA" id="ARBA00005992"/>
    </source>
</evidence>
<keyword evidence="4 7" id="KW-0133">Cell shape</keyword>
<evidence type="ECO:0000259" key="8">
    <source>
        <dbReference type="PROSITE" id="PS52029"/>
    </source>
</evidence>
<dbReference type="PROSITE" id="PS52029">
    <property type="entry name" value="LD_TPASE"/>
    <property type="match status" value="1"/>
</dbReference>
<evidence type="ECO:0000256" key="7">
    <source>
        <dbReference type="PROSITE-ProRule" id="PRU01373"/>
    </source>
</evidence>
<dbReference type="Pfam" id="PF03734">
    <property type="entry name" value="YkuD"/>
    <property type="match status" value="1"/>
</dbReference>
<feature type="domain" description="L,D-TPase catalytic" evidence="8">
    <location>
        <begin position="54"/>
        <end position="184"/>
    </location>
</feature>
<dbReference type="Proteomes" id="UP000321362">
    <property type="component" value="Chromosome"/>
</dbReference>
<organism evidence="9 10">
    <name type="scientific">Mucilaginibacter ginsenosidivorax</name>
    <dbReference type="NCBI Taxonomy" id="862126"/>
    <lineage>
        <taxon>Bacteria</taxon>
        <taxon>Pseudomonadati</taxon>
        <taxon>Bacteroidota</taxon>
        <taxon>Sphingobacteriia</taxon>
        <taxon>Sphingobacteriales</taxon>
        <taxon>Sphingobacteriaceae</taxon>
        <taxon>Mucilaginibacter</taxon>
    </lineage>
</organism>
<dbReference type="GO" id="GO:0004180">
    <property type="term" value="F:carboxypeptidase activity"/>
    <property type="evidence" value="ECO:0007669"/>
    <property type="project" value="UniProtKB-ARBA"/>
</dbReference>
<evidence type="ECO:0000313" key="9">
    <source>
        <dbReference type="EMBL" id="QEC78258.1"/>
    </source>
</evidence>
<feature type="active site" description="Proton donor/acceptor" evidence="7">
    <location>
        <position position="145"/>
    </location>
</feature>
<dbReference type="RefSeq" id="WP_147056730.1">
    <property type="nucleotide sequence ID" value="NZ_CP042437.1"/>
</dbReference>
<dbReference type="AlphaFoldDB" id="A0A5B8W7Q3"/>
<proteinExistence type="inferred from homology"/>
<dbReference type="InterPro" id="IPR005490">
    <property type="entry name" value="LD_TPept_cat_dom"/>
</dbReference>
<accession>A0A5B8W7Q3</accession>
<dbReference type="CDD" id="cd16913">
    <property type="entry name" value="YkuD_like"/>
    <property type="match status" value="1"/>
</dbReference>
<dbReference type="Gene3D" id="2.40.440.10">
    <property type="entry name" value="L,D-transpeptidase catalytic domain-like"/>
    <property type="match status" value="1"/>
</dbReference>
<keyword evidence="5 7" id="KW-0573">Peptidoglycan synthesis</keyword>
<evidence type="ECO:0000256" key="1">
    <source>
        <dbReference type="ARBA" id="ARBA00004752"/>
    </source>
</evidence>
<name>A0A5B8W7Q3_9SPHI</name>
<feature type="active site" description="Nucleophile" evidence="7">
    <location>
        <position position="153"/>
    </location>
</feature>